<name>A0ABS3T5P0_9FLAO</name>
<keyword evidence="2" id="KW-1185">Reference proteome</keyword>
<protein>
    <submittedName>
        <fullName evidence="1">Uncharacterized protein</fullName>
    </submittedName>
</protein>
<evidence type="ECO:0000313" key="1">
    <source>
        <dbReference type="EMBL" id="MBO3118071.1"/>
    </source>
</evidence>
<reference evidence="1 2" key="1">
    <citation type="submission" date="2021-03" db="EMBL/GenBank/DDBJ databases">
        <title>Winogradskyella sp. nov., isolated from costal sediment.</title>
        <authorList>
            <person name="Gao C."/>
        </authorList>
    </citation>
    <scope>NUCLEOTIDE SEQUENCE [LARGE SCALE GENOMIC DNA]</scope>
    <source>
        <strain evidence="1 2">DF17</strain>
    </source>
</reference>
<organism evidence="1 2">
    <name type="scientific">Winogradskyella pelagia</name>
    <dbReference type="NCBI Taxonomy" id="2819984"/>
    <lineage>
        <taxon>Bacteria</taxon>
        <taxon>Pseudomonadati</taxon>
        <taxon>Bacteroidota</taxon>
        <taxon>Flavobacteriia</taxon>
        <taxon>Flavobacteriales</taxon>
        <taxon>Flavobacteriaceae</taxon>
        <taxon>Winogradskyella</taxon>
    </lineage>
</organism>
<gene>
    <name evidence="1" type="ORF">J4050_15065</name>
</gene>
<dbReference type="EMBL" id="JAGEVF010000028">
    <property type="protein sequence ID" value="MBO3118071.1"/>
    <property type="molecule type" value="Genomic_DNA"/>
</dbReference>
<sequence>MKKRIALIAIILCLSCQEKQKANHCLEIEKKYDSLLNINYNYISSPFYKFHKIYQQEKQSLDDTILIPKYKSIIGTDTIVNLYIDARINTISQLKTKKEILNSFIGKHFLKARYSNHDRYVTSVKITNDSCFIYKDNNLKTSGKIKLIYSRNNITSGTFILENYLINLIQPNFIRLRDTKCLHCSSLEFYKVN</sequence>
<proteinExistence type="predicted"/>
<comment type="caution">
    <text evidence="1">The sequence shown here is derived from an EMBL/GenBank/DDBJ whole genome shotgun (WGS) entry which is preliminary data.</text>
</comment>
<dbReference type="Proteomes" id="UP000676776">
    <property type="component" value="Unassembled WGS sequence"/>
</dbReference>
<dbReference type="RefSeq" id="WP_208155444.1">
    <property type="nucleotide sequence ID" value="NZ_JAGEVF010000028.1"/>
</dbReference>
<evidence type="ECO:0000313" key="2">
    <source>
        <dbReference type="Proteomes" id="UP000676776"/>
    </source>
</evidence>
<accession>A0ABS3T5P0</accession>